<reference evidence="1 3" key="1">
    <citation type="journal article" date="2008" name="Science">
        <title>The Physcomitrella genome reveals evolutionary insights into the conquest of land by plants.</title>
        <authorList>
            <person name="Rensing S."/>
            <person name="Lang D."/>
            <person name="Zimmer A."/>
            <person name="Terry A."/>
            <person name="Salamov A."/>
            <person name="Shapiro H."/>
            <person name="Nishiyama T."/>
            <person name="Perroud P.-F."/>
            <person name="Lindquist E."/>
            <person name="Kamisugi Y."/>
            <person name="Tanahashi T."/>
            <person name="Sakakibara K."/>
            <person name="Fujita T."/>
            <person name="Oishi K."/>
            <person name="Shin-I T."/>
            <person name="Kuroki Y."/>
            <person name="Toyoda A."/>
            <person name="Suzuki Y."/>
            <person name="Hashimoto A."/>
            <person name="Yamaguchi K."/>
            <person name="Sugano A."/>
            <person name="Kohara Y."/>
            <person name="Fujiyama A."/>
            <person name="Anterola A."/>
            <person name="Aoki S."/>
            <person name="Ashton N."/>
            <person name="Barbazuk W.B."/>
            <person name="Barker E."/>
            <person name="Bennetzen J."/>
            <person name="Bezanilla M."/>
            <person name="Blankenship R."/>
            <person name="Cho S.H."/>
            <person name="Dutcher S."/>
            <person name="Estelle M."/>
            <person name="Fawcett J.A."/>
            <person name="Gundlach H."/>
            <person name="Hanada K."/>
            <person name="Heyl A."/>
            <person name="Hicks K.A."/>
            <person name="Hugh J."/>
            <person name="Lohr M."/>
            <person name="Mayer K."/>
            <person name="Melkozernov A."/>
            <person name="Murata T."/>
            <person name="Nelson D."/>
            <person name="Pils B."/>
            <person name="Prigge M."/>
            <person name="Reiss B."/>
            <person name="Renner T."/>
            <person name="Rombauts S."/>
            <person name="Rushton P."/>
            <person name="Sanderfoot A."/>
            <person name="Schween G."/>
            <person name="Shiu S.-H."/>
            <person name="Stueber K."/>
            <person name="Theodoulou F.L."/>
            <person name="Tu H."/>
            <person name="Van de Peer Y."/>
            <person name="Verrier P.J."/>
            <person name="Waters E."/>
            <person name="Wood A."/>
            <person name="Yang L."/>
            <person name="Cove D."/>
            <person name="Cuming A."/>
            <person name="Hasebe M."/>
            <person name="Lucas S."/>
            <person name="Mishler D.B."/>
            <person name="Reski R."/>
            <person name="Grigoriev I."/>
            <person name="Quatrano R.S."/>
            <person name="Boore J.L."/>
        </authorList>
    </citation>
    <scope>NUCLEOTIDE SEQUENCE [LARGE SCALE GENOMIC DNA]</scope>
    <source>
        <strain evidence="2 3">cv. Gransden 2004</strain>
    </source>
</reference>
<sequence>MRAKVSDYFSFLCYSTVHVEMRRPTSGEVCEWDDTMVTRWKVDMVLSGVSNPVKLPMRFDVLLRFWCRSSVHYKRLFDAAELSTGSVGHELELVEFQAI</sequence>
<reference evidence="2" key="3">
    <citation type="submission" date="2020-12" db="UniProtKB">
        <authorList>
            <consortium name="EnsemblPlants"/>
        </authorList>
    </citation>
    <scope>IDENTIFICATION</scope>
</reference>
<name>A0A2K1KL62_PHYPA</name>
<dbReference type="EMBL" id="ABEU02000005">
    <property type="protein sequence ID" value="PNR54516.1"/>
    <property type="molecule type" value="Genomic_DNA"/>
</dbReference>
<evidence type="ECO:0000313" key="3">
    <source>
        <dbReference type="Proteomes" id="UP000006727"/>
    </source>
</evidence>
<dbReference type="Proteomes" id="UP000006727">
    <property type="component" value="Chromosome 5"/>
</dbReference>
<organism evidence="1">
    <name type="scientific">Physcomitrium patens</name>
    <name type="common">Spreading-leaved earth moss</name>
    <name type="synonym">Physcomitrella patens</name>
    <dbReference type="NCBI Taxonomy" id="3218"/>
    <lineage>
        <taxon>Eukaryota</taxon>
        <taxon>Viridiplantae</taxon>
        <taxon>Streptophyta</taxon>
        <taxon>Embryophyta</taxon>
        <taxon>Bryophyta</taxon>
        <taxon>Bryophytina</taxon>
        <taxon>Bryopsida</taxon>
        <taxon>Funariidae</taxon>
        <taxon>Funariales</taxon>
        <taxon>Funariaceae</taxon>
        <taxon>Physcomitrium</taxon>
    </lineage>
</organism>
<keyword evidence="3" id="KW-1185">Reference proteome</keyword>
<evidence type="ECO:0000313" key="1">
    <source>
        <dbReference type="EMBL" id="PNR54516.1"/>
    </source>
</evidence>
<dbReference type="AlphaFoldDB" id="A0A2K1KL62"/>
<dbReference type="EnsemblPlants" id="Pp3c5_26410V3.1">
    <property type="protein sequence ID" value="PAC:32955732.CDS.1"/>
    <property type="gene ID" value="Pp3c5_26410"/>
</dbReference>
<reference evidence="1 3" key="2">
    <citation type="journal article" date="2018" name="Plant J.">
        <title>The Physcomitrella patens chromosome-scale assembly reveals moss genome structure and evolution.</title>
        <authorList>
            <person name="Lang D."/>
            <person name="Ullrich K.K."/>
            <person name="Murat F."/>
            <person name="Fuchs J."/>
            <person name="Jenkins J."/>
            <person name="Haas F.B."/>
            <person name="Piednoel M."/>
            <person name="Gundlach H."/>
            <person name="Van Bel M."/>
            <person name="Meyberg R."/>
            <person name="Vives C."/>
            <person name="Morata J."/>
            <person name="Symeonidi A."/>
            <person name="Hiss M."/>
            <person name="Muchero W."/>
            <person name="Kamisugi Y."/>
            <person name="Saleh O."/>
            <person name="Blanc G."/>
            <person name="Decker E.L."/>
            <person name="van Gessel N."/>
            <person name="Grimwood J."/>
            <person name="Hayes R.D."/>
            <person name="Graham S.W."/>
            <person name="Gunter L.E."/>
            <person name="McDaniel S.F."/>
            <person name="Hoernstein S.N.W."/>
            <person name="Larsson A."/>
            <person name="Li F.W."/>
            <person name="Perroud P.F."/>
            <person name="Phillips J."/>
            <person name="Ranjan P."/>
            <person name="Rokshar D.S."/>
            <person name="Rothfels C.J."/>
            <person name="Schneider L."/>
            <person name="Shu S."/>
            <person name="Stevenson D.W."/>
            <person name="Thummler F."/>
            <person name="Tillich M."/>
            <person name="Villarreal Aguilar J.C."/>
            <person name="Widiez T."/>
            <person name="Wong G.K."/>
            <person name="Wymore A."/>
            <person name="Zhang Y."/>
            <person name="Zimmer A.D."/>
            <person name="Quatrano R.S."/>
            <person name="Mayer K.F.X."/>
            <person name="Goodstein D."/>
            <person name="Casacuberta J.M."/>
            <person name="Vandepoele K."/>
            <person name="Reski R."/>
            <person name="Cuming A.C."/>
            <person name="Tuskan G.A."/>
            <person name="Maumus F."/>
            <person name="Salse J."/>
            <person name="Schmutz J."/>
            <person name="Rensing S.A."/>
        </authorList>
    </citation>
    <scope>NUCLEOTIDE SEQUENCE [LARGE SCALE GENOMIC DNA]</scope>
    <source>
        <strain evidence="2 3">cv. Gransden 2004</strain>
    </source>
</reference>
<accession>A0A2K1KL62</accession>
<proteinExistence type="predicted"/>
<dbReference type="Gramene" id="Pp3c5_26410V3.1">
    <property type="protein sequence ID" value="PAC:32955732.CDS.1"/>
    <property type="gene ID" value="Pp3c5_26410"/>
</dbReference>
<dbReference type="InParanoid" id="A0A2K1KL62"/>
<protein>
    <submittedName>
        <fullName evidence="1 2">Uncharacterized protein</fullName>
    </submittedName>
</protein>
<evidence type="ECO:0000313" key="2">
    <source>
        <dbReference type="EnsemblPlants" id="PAC:32955732.CDS.1"/>
    </source>
</evidence>
<gene>
    <name evidence="1" type="ORF">PHYPA_008193</name>
</gene>